<reference evidence="2" key="1">
    <citation type="submission" date="2004-10" db="EMBL/GenBank/DDBJ databases">
        <title>The expression of Ixodes scapularis salivary gland proteins 18 to 24 hours after attachment.</title>
        <authorList>
            <person name="Alarcon-Chaidez F.J."/>
            <person name="Lambson B.E."/>
            <person name="Wikel S.K."/>
        </authorList>
    </citation>
    <scope>NUCLEOTIDE SEQUENCE</scope>
    <source>
        <tissue evidence="2">Salivary gland</tissue>
    </source>
</reference>
<feature type="signal peptide" evidence="1">
    <location>
        <begin position="1"/>
        <end position="24"/>
    </location>
</feature>
<accession>Q5Q991</accession>
<proteinExistence type="evidence at transcript level"/>
<protein>
    <submittedName>
        <fullName evidence="2">Putative secreted salivary gland peptide</fullName>
    </submittedName>
</protein>
<dbReference type="AlphaFoldDB" id="Q5Q991"/>
<keyword evidence="1" id="KW-0732">Signal</keyword>
<dbReference type="EMBL" id="AY775813">
    <property type="protein sequence ID" value="AAV80780.1"/>
    <property type="molecule type" value="mRNA"/>
</dbReference>
<evidence type="ECO:0000256" key="1">
    <source>
        <dbReference type="SAM" id="SignalP"/>
    </source>
</evidence>
<evidence type="ECO:0000313" key="2">
    <source>
        <dbReference type="EMBL" id="AAV80780.1"/>
    </source>
</evidence>
<sequence>MLPLSKIELVFFAVVLILPALQSGASLSADKAQMDCVQLIIHGGMMECTRGGFDDFETYEPYTCEMVCGEQNKKKLPLPNGVCSGSRVKCTDEVRDILLQWTSETEERKKKIMKKWCGS</sequence>
<dbReference type="VEuPathDB" id="VectorBase:ISCW003768"/>
<organism evidence="2">
    <name type="scientific">Ixodes scapularis</name>
    <name type="common">Black-legged tick</name>
    <name type="synonym">Deer tick</name>
    <dbReference type="NCBI Taxonomy" id="6945"/>
    <lineage>
        <taxon>Eukaryota</taxon>
        <taxon>Metazoa</taxon>
        <taxon>Ecdysozoa</taxon>
        <taxon>Arthropoda</taxon>
        <taxon>Chelicerata</taxon>
        <taxon>Arachnida</taxon>
        <taxon>Acari</taxon>
        <taxon>Parasitiformes</taxon>
        <taxon>Ixodida</taxon>
        <taxon>Ixodoidea</taxon>
        <taxon>Ixodidae</taxon>
        <taxon>Ixodinae</taxon>
        <taxon>Ixodes</taxon>
    </lineage>
</organism>
<feature type="chain" id="PRO_5004260917" evidence="1">
    <location>
        <begin position="25"/>
        <end position="119"/>
    </location>
</feature>
<name>Q5Q991_IXOSC</name>
<dbReference type="VEuPathDB" id="VectorBase:ISCP_017457"/>